<comment type="similarity">
    <text evidence="1">Belongs to the AB hydrolase superfamily.</text>
</comment>
<dbReference type="GO" id="GO:0008239">
    <property type="term" value="F:dipeptidyl-peptidase activity"/>
    <property type="evidence" value="ECO:0007669"/>
    <property type="project" value="InterPro"/>
</dbReference>
<evidence type="ECO:0000259" key="5">
    <source>
        <dbReference type="SMART" id="SM00939"/>
    </source>
</evidence>
<gene>
    <name evidence="6" type="ORF">F1721_00930</name>
</gene>
<dbReference type="Gene3D" id="3.40.50.1820">
    <property type="entry name" value="alpha/beta hydrolase"/>
    <property type="match status" value="2"/>
</dbReference>
<dbReference type="OrthoDB" id="5240615at2"/>
<evidence type="ECO:0000313" key="7">
    <source>
        <dbReference type="Proteomes" id="UP000323946"/>
    </source>
</evidence>
<evidence type="ECO:0000313" key="6">
    <source>
        <dbReference type="EMBL" id="KAA5838062.1"/>
    </source>
</evidence>
<sequence>MRRRTFLAGATAAGALLAAEPAFAAGQLSDPFFRYDRPPQHGVRTERVRIPLRDGSFIAADLHRPDSPGPFPGIVYDYNAYDQLDEFGRAARDFVVRGYAVLVCNARGSGASPGELDPFSAQEQRDNHDVVEWFAAQPWCTGRIGQSGVSYGGHASLLVAVTKPPHLVAVAPVNALHDWYENTIYRGGIYSPRIRPWQEETAPETLRTYAEHPRYDDFWRERSVQHRWANLDIPVLEFNGWYDRYRDGMVKNYRARPDTVWLVSGPWAHGMPEGQHAGFDHRPFLAWWDRWLMRLPGAPLPRAKVTSYEVPGPGAGRGWQQFASWPPPDATALQLALTADGRLSEGGRPGHRSFRVNTRPGPGRPDERLVFETRPLRRDLVLAGDLEAKICASFSAPDGNIAVIVEDVAADGTAVRITQGWLKASHRHGHERLAPVEPGAEYALPVHIWPTHHRLVAGHRLRATVSSDDYPEIDCDAPPGQVNLRLGPGGSTLRATVRA</sequence>
<evidence type="ECO:0000256" key="1">
    <source>
        <dbReference type="ARBA" id="ARBA00008645"/>
    </source>
</evidence>
<dbReference type="PANTHER" id="PTHR22946">
    <property type="entry name" value="DIENELACTONE HYDROLASE DOMAIN-CONTAINING PROTEIN-RELATED"/>
    <property type="match status" value="1"/>
</dbReference>
<reference evidence="6 7" key="1">
    <citation type="submission" date="2019-09" db="EMBL/GenBank/DDBJ databases">
        <title>Draft genome sequence of the thermophilic Saccharopolyspora hirsuta VKM Ac-666T.</title>
        <authorList>
            <person name="Lobastova T.G."/>
            <person name="Fokina V."/>
            <person name="Bragin E.Y."/>
            <person name="Shtratnikova V.Y."/>
            <person name="Starodumova I.P."/>
            <person name="Tarlachkov S.V."/>
            <person name="Donova M.V."/>
        </authorList>
    </citation>
    <scope>NUCLEOTIDE SEQUENCE [LARGE SCALE GENOMIC DNA]</scope>
    <source>
        <strain evidence="6 7">VKM Ac-666</strain>
    </source>
</reference>
<dbReference type="GO" id="GO:0052689">
    <property type="term" value="F:carboxylic ester hydrolase activity"/>
    <property type="evidence" value="ECO:0007669"/>
    <property type="project" value="UniProtKB-ARBA"/>
</dbReference>
<dbReference type="Pfam" id="PF08530">
    <property type="entry name" value="PepX_C"/>
    <property type="match status" value="1"/>
</dbReference>
<dbReference type="Gene3D" id="2.60.120.260">
    <property type="entry name" value="Galactose-binding domain-like"/>
    <property type="match status" value="1"/>
</dbReference>
<feature type="domain" description="Xaa-Pro dipeptidyl-peptidase C-terminal" evidence="5">
    <location>
        <begin position="285"/>
        <end position="494"/>
    </location>
</feature>
<evidence type="ECO:0000256" key="2">
    <source>
        <dbReference type="ARBA" id="ARBA00022801"/>
    </source>
</evidence>
<dbReference type="Pfam" id="PF02129">
    <property type="entry name" value="Peptidase_S15"/>
    <property type="match status" value="2"/>
</dbReference>
<dbReference type="InterPro" id="IPR013736">
    <property type="entry name" value="Xaa-Pro_dipept_C"/>
</dbReference>
<organism evidence="6 7">
    <name type="scientific">Saccharopolyspora hirsuta</name>
    <dbReference type="NCBI Taxonomy" id="1837"/>
    <lineage>
        <taxon>Bacteria</taxon>
        <taxon>Bacillati</taxon>
        <taxon>Actinomycetota</taxon>
        <taxon>Actinomycetes</taxon>
        <taxon>Pseudonocardiales</taxon>
        <taxon>Pseudonocardiaceae</taxon>
        <taxon>Saccharopolyspora</taxon>
    </lineage>
</organism>
<accession>A0A5M7C7T2</accession>
<keyword evidence="4" id="KW-0732">Signal</keyword>
<dbReference type="InterPro" id="IPR005674">
    <property type="entry name" value="CocE/Ser_esterase"/>
</dbReference>
<dbReference type="NCBIfam" id="TIGR00976">
    <property type="entry name" value="CocE_NonD"/>
    <property type="match status" value="1"/>
</dbReference>
<keyword evidence="2 6" id="KW-0378">Hydrolase</keyword>
<dbReference type="PANTHER" id="PTHR22946:SF9">
    <property type="entry name" value="POLYKETIDE TRANSFERASE AF380"/>
    <property type="match status" value="1"/>
</dbReference>
<protein>
    <submittedName>
        <fullName evidence="6">CocE/NonD family hydrolase</fullName>
    </submittedName>
</protein>
<dbReference type="PROSITE" id="PS51318">
    <property type="entry name" value="TAT"/>
    <property type="match status" value="1"/>
</dbReference>
<feature type="region of interest" description="Disordered" evidence="3">
    <location>
        <begin position="344"/>
        <end position="368"/>
    </location>
</feature>
<dbReference type="RefSeq" id="WP_150064568.1">
    <property type="nucleotide sequence ID" value="NZ_JBEPDJ010000001.1"/>
</dbReference>
<comment type="caution">
    <text evidence="6">The sequence shown here is derived from an EMBL/GenBank/DDBJ whole genome shotgun (WGS) entry which is preliminary data.</text>
</comment>
<dbReference type="InterPro" id="IPR029058">
    <property type="entry name" value="AB_hydrolase_fold"/>
</dbReference>
<feature type="chain" id="PRO_5024397807" evidence="4">
    <location>
        <begin position="25"/>
        <end position="499"/>
    </location>
</feature>
<keyword evidence="7" id="KW-1185">Reference proteome</keyword>
<dbReference type="SUPFAM" id="SSF49785">
    <property type="entry name" value="Galactose-binding domain-like"/>
    <property type="match status" value="1"/>
</dbReference>
<feature type="signal peptide" evidence="4">
    <location>
        <begin position="1"/>
        <end position="24"/>
    </location>
</feature>
<evidence type="ECO:0000256" key="3">
    <source>
        <dbReference type="SAM" id="MobiDB-lite"/>
    </source>
</evidence>
<name>A0A5M7C7T2_SACHI</name>
<proteinExistence type="inferred from homology"/>
<dbReference type="SMART" id="SM00939">
    <property type="entry name" value="PepX_C"/>
    <property type="match status" value="1"/>
</dbReference>
<dbReference type="Proteomes" id="UP000323946">
    <property type="component" value="Unassembled WGS sequence"/>
</dbReference>
<evidence type="ECO:0000256" key="4">
    <source>
        <dbReference type="SAM" id="SignalP"/>
    </source>
</evidence>
<dbReference type="SMR" id="A0A5M7C7T2"/>
<dbReference type="InterPro" id="IPR050261">
    <property type="entry name" value="FrsA_esterase"/>
</dbReference>
<dbReference type="SUPFAM" id="SSF53474">
    <property type="entry name" value="alpha/beta-Hydrolases"/>
    <property type="match status" value="1"/>
</dbReference>
<dbReference type="AlphaFoldDB" id="A0A5M7C7T2"/>
<dbReference type="InterPro" id="IPR008979">
    <property type="entry name" value="Galactose-bd-like_sf"/>
</dbReference>
<dbReference type="EMBL" id="VWPH01000001">
    <property type="protein sequence ID" value="KAA5838062.1"/>
    <property type="molecule type" value="Genomic_DNA"/>
</dbReference>
<dbReference type="InterPro" id="IPR006311">
    <property type="entry name" value="TAT_signal"/>
</dbReference>
<dbReference type="InterPro" id="IPR000383">
    <property type="entry name" value="Xaa-Pro-like_dom"/>
</dbReference>